<proteinExistence type="predicted"/>
<sequence length="190" mass="21516">MKEDGLLVAGPRKCARHWLTVDAKCVVEKNMSMANELSEKSTGGLHHKLLAGSDMADGKFLESIEYENLSDIYFLCDIHGHRESLCPSKNPLPNNQIEFDIIPMERPSSVNNNVVMDYGLWMVLTRRGRRPQTEERYNRTKESYQDVMGTRFNVLNKVVGSLDDEYRKEGPEGREGNIPEVQVEGVGGRS</sequence>
<dbReference type="AlphaFoldDB" id="A0A067LE10"/>
<evidence type="ECO:0000313" key="3">
    <source>
        <dbReference type="Proteomes" id="UP000027138"/>
    </source>
</evidence>
<dbReference type="Proteomes" id="UP000027138">
    <property type="component" value="Unassembled WGS sequence"/>
</dbReference>
<dbReference type="EMBL" id="KK914288">
    <property type="protein sequence ID" value="KDP42710.1"/>
    <property type="molecule type" value="Genomic_DNA"/>
</dbReference>
<reference evidence="2 3" key="1">
    <citation type="journal article" date="2014" name="PLoS ONE">
        <title>Global Analysis of Gene Expression Profiles in Physic Nut (Jatropha curcas L.) Seedlings Exposed to Salt Stress.</title>
        <authorList>
            <person name="Zhang L."/>
            <person name="Zhang C."/>
            <person name="Wu P."/>
            <person name="Chen Y."/>
            <person name="Li M."/>
            <person name="Jiang H."/>
            <person name="Wu G."/>
        </authorList>
    </citation>
    <scope>NUCLEOTIDE SEQUENCE [LARGE SCALE GENOMIC DNA]</scope>
    <source>
        <strain evidence="3">cv. GZQX0401</strain>
        <tissue evidence="2">Young leaves</tissue>
    </source>
</reference>
<evidence type="ECO:0008006" key="4">
    <source>
        <dbReference type="Google" id="ProtNLM"/>
    </source>
</evidence>
<gene>
    <name evidence="2" type="ORF">JCGZ_23650</name>
</gene>
<keyword evidence="3" id="KW-1185">Reference proteome</keyword>
<protein>
    <recommendedName>
        <fullName evidence="4">Zinc knuckle CX2CX4HX4C domain-containing protein</fullName>
    </recommendedName>
</protein>
<evidence type="ECO:0000256" key="1">
    <source>
        <dbReference type="SAM" id="MobiDB-lite"/>
    </source>
</evidence>
<feature type="compositionally biased region" description="Basic and acidic residues" evidence="1">
    <location>
        <begin position="164"/>
        <end position="177"/>
    </location>
</feature>
<name>A0A067LE10_JATCU</name>
<feature type="region of interest" description="Disordered" evidence="1">
    <location>
        <begin position="163"/>
        <end position="190"/>
    </location>
</feature>
<accession>A0A067LE10</accession>
<organism evidence="2 3">
    <name type="scientific">Jatropha curcas</name>
    <name type="common">Barbados nut</name>
    <dbReference type="NCBI Taxonomy" id="180498"/>
    <lineage>
        <taxon>Eukaryota</taxon>
        <taxon>Viridiplantae</taxon>
        <taxon>Streptophyta</taxon>
        <taxon>Embryophyta</taxon>
        <taxon>Tracheophyta</taxon>
        <taxon>Spermatophyta</taxon>
        <taxon>Magnoliopsida</taxon>
        <taxon>eudicotyledons</taxon>
        <taxon>Gunneridae</taxon>
        <taxon>Pentapetalae</taxon>
        <taxon>rosids</taxon>
        <taxon>fabids</taxon>
        <taxon>Malpighiales</taxon>
        <taxon>Euphorbiaceae</taxon>
        <taxon>Crotonoideae</taxon>
        <taxon>Jatropheae</taxon>
        <taxon>Jatropha</taxon>
    </lineage>
</organism>
<evidence type="ECO:0000313" key="2">
    <source>
        <dbReference type="EMBL" id="KDP42710.1"/>
    </source>
</evidence>